<dbReference type="RefSeq" id="WP_007474155.1">
    <property type="nucleotide sequence ID" value="NZ_UAWT01000012.1"/>
</dbReference>
<dbReference type="GO" id="GO:0042802">
    <property type="term" value="F:identical protein binding"/>
    <property type="evidence" value="ECO:0007669"/>
    <property type="project" value="TreeGrafter"/>
</dbReference>
<dbReference type="Pfam" id="PF14501">
    <property type="entry name" value="HATPase_c_5"/>
    <property type="match status" value="1"/>
</dbReference>
<dbReference type="EMBL" id="UAWT01000012">
    <property type="protein sequence ID" value="SQC68736.1"/>
    <property type="molecule type" value="Genomic_DNA"/>
</dbReference>
<proteinExistence type="predicted"/>
<dbReference type="STRING" id="1214117.LFLEISCH_06541"/>
<dbReference type="PANTHER" id="PTHR40448:SF1">
    <property type="entry name" value="TWO-COMPONENT SENSOR HISTIDINE KINASE"/>
    <property type="match status" value="1"/>
</dbReference>
<evidence type="ECO:0000256" key="1">
    <source>
        <dbReference type="SAM" id="Phobius"/>
    </source>
</evidence>
<keyword evidence="1" id="KW-1133">Transmembrane helix</keyword>
<feature type="transmembrane region" description="Helical" evidence="1">
    <location>
        <begin position="156"/>
        <end position="178"/>
    </location>
</feature>
<feature type="transmembrane region" description="Helical" evidence="1">
    <location>
        <begin position="5"/>
        <end position="25"/>
    </location>
</feature>
<sequence length="435" mass="49682">MNPQIILFVAILIQNIGFFIVIQILTGRLLKWKEGLITLACAIAVIPLFPMIHYWLNLLTIGIFTLALLYKKQSVFFAVTIPSITFIISIMCDYILNPLLWSVFKIRVGEISSDLSQAVFYAISMMVFACLLAIILKKAIDKWSVYTYLNQKKYGFMILAVVILTLLIYHLNIFFSAADGFVQEIVRLNTIIFVVYFIALIGILYVVLQSAIQEIKMKTQEEQFEQLQEYTTTLETLHKEMRVFRHDYINILSSMAGYMEKDDMEGLKEFFSDNIVPINQTMTSNNHKISLLQNIHIMELKGLIAIKLIRAQELKINAMVEVVEEIDEINMPSIDLCKIVGILLDNAVEAASESKDPFIRLAVVKREDSILIVFANSVPENMPPIYKVFEEGFSTKGDGRGLGLASLRETIQKYPNVTLATKLMDREFIQELEIM</sequence>
<dbReference type="Gene3D" id="3.30.565.10">
    <property type="entry name" value="Histidine kinase-like ATPase, C-terminal domain"/>
    <property type="match status" value="1"/>
</dbReference>
<dbReference type="EC" id="2.7.13.3" evidence="3"/>
<feature type="transmembrane region" description="Helical" evidence="1">
    <location>
        <begin position="37"/>
        <end position="68"/>
    </location>
</feature>
<evidence type="ECO:0000259" key="2">
    <source>
        <dbReference type="Pfam" id="PF14501"/>
    </source>
</evidence>
<dbReference type="Proteomes" id="UP000250257">
    <property type="component" value="Unassembled WGS sequence"/>
</dbReference>
<name>A0A2X3H2E5_9LIST</name>
<dbReference type="InterPro" id="IPR032834">
    <property type="entry name" value="NatK-like_C"/>
</dbReference>
<accession>A0A2X3H2E5</accession>
<dbReference type="PANTHER" id="PTHR40448">
    <property type="entry name" value="TWO-COMPONENT SENSOR HISTIDINE KINASE"/>
    <property type="match status" value="1"/>
</dbReference>
<organism evidence="3 4">
    <name type="scientific">Listeria fleischmannii subsp. fleischmannii</name>
    <dbReference type="NCBI Taxonomy" id="1671902"/>
    <lineage>
        <taxon>Bacteria</taxon>
        <taxon>Bacillati</taxon>
        <taxon>Bacillota</taxon>
        <taxon>Bacilli</taxon>
        <taxon>Bacillales</taxon>
        <taxon>Listeriaceae</taxon>
        <taxon>Listeria</taxon>
    </lineage>
</organism>
<keyword evidence="1" id="KW-0812">Transmembrane</keyword>
<evidence type="ECO:0000313" key="4">
    <source>
        <dbReference type="Proteomes" id="UP000250257"/>
    </source>
</evidence>
<dbReference type="GO" id="GO:0004673">
    <property type="term" value="F:protein histidine kinase activity"/>
    <property type="evidence" value="ECO:0007669"/>
    <property type="project" value="UniProtKB-EC"/>
</dbReference>
<feature type="transmembrane region" description="Helical" evidence="1">
    <location>
        <begin position="116"/>
        <end position="136"/>
    </location>
</feature>
<dbReference type="AlphaFoldDB" id="A0A2X3H2E5"/>
<evidence type="ECO:0000313" key="3">
    <source>
        <dbReference type="EMBL" id="SQC68736.1"/>
    </source>
</evidence>
<keyword evidence="1" id="KW-0472">Membrane</keyword>
<dbReference type="InterPro" id="IPR036890">
    <property type="entry name" value="HATPase_C_sf"/>
</dbReference>
<feature type="domain" description="Sensor histidine kinase NatK-like C-terminal" evidence="2">
    <location>
        <begin position="333"/>
        <end position="434"/>
    </location>
</feature>
<feature type="transmembrane region" description="Helical" evidence="1">
    <location>
        <begin position="190"/>
        <end position="208"/>
    </location>
</feature>
<gene>
    <name evidence="3" type="primary">citS</name>
    <name evidence="3" type="ORF">NCTC13940_01159</name>
</gene>
<reference evidence="3 4" key="1">
    <citation type="submission" date="2018-06" db="EMBL/GenBank/DDBJ databases">
        <authorList>
            <consortium name="Pathogen Informatics"/>
            <person name="Doyle S."/>
        </authorList>
    </citation>
    <scope>NUCLEOTIDE SEQUENCE [LARGE SCALE GENOMIC DNA]</scope>
    <source>
        <strain evidence="3 4">NCTC13940</strain>
    </source>
</reference>
<keyword evidence="3" id="KW-0808">Transferase</keyword>
<protein>
    <submittedName>
        <fullName evidence="3">Sensor protein CitS</fullName>
        <ecNumber evidence="3">2.7.13.3</ecNumber>
    </submittedName>
</protein>
<dbReference type="SUPFAM" id="SSF55874">
    <property type="entry name" value="ATPase domain of HSP90 chaperone/DNA topoisomerase II/histidine kinase"/>
    <property type="match status" value="1"/>
</dbReference>
<feature type="transmembrane region" description="Helical" evidence="1">
    <location>
        <begin position="75"/>
        <end position="96"/>
    </location>
</feature>